<accession>A0AA86QAT2</accession>
<dbReference type="Gene3D" id="3.80.10.10">
    <property type="entry name" value="Ribonuclease Inhibitor"/>
    <property type="match status" value="1"/>
</dbReference>
<evidence type="ECO:0000313" key="3">
    <source>
        <dbReference type="EMBL" id="CAI9949472.1"/>
    </source>
</evidence>
<dbReference type="PRINTS" id="PR00019">
    <property type="entry name" value="LEURICHRPT"/>
</dbReference>
<dbReference type="Proteomes" id="UP001642409">
    <property type="component" value="Unassembled WGS sequence"/>
</dbReference>
<dbReference type="PANTHER" id="PTHR46652:SF3">
    <property type="entry name" value="LEUCINE-RICH REPEAT-CONTAINING PROTEIN 9"/>
    <property type="match status" value="1"/>
</dbReference>
<reference evidence="3" key="1">
    <citation type="submission" date="2023-06" db="EMBL/GenBank/DDBJ databases">
        <authorList>
            <person name="Kurt Z."/>
        </authorList>
    </citation>
    <scope>NUCLEOTIDE SEQUENCE</scope>
</reference>
<dbReference type="Pfam" id="PF00560">
    <property type="entry name" value="LRR_1"/>
    <property type="match status" value="1"/>
</dbReference>
<dbReference type="PANTHER" id="PTHR46652">
    <property type="entry name" value="LEUCINE-RICH REPEAT AND IQ DOMAIN-CONTAINING PROTEIN 1-RELATED"/>
    <property type="match status" value="1"/>
</dbReference>
<evidence type="ECO:0000313" key="4">
    <source>
        <dbReference type="EMBL" id="CAL6093204.1"/>
    </source>
</evidence>
<comment type="caution">
    <text evidence="3">The sequence shown here is derived from an EMBL/GenBank/DDBJ whole genome shotgun (WGS) entry which is preliminary data.</text>
</comment>
<dbReference type="EMBL" id="CAXDID020000455">
    <property type="protein sequence ID" value="CAL6093204.1"/>
    <property type="molecule type" value="Genomic_DNA"/>
</dbReference>
<dbReference type="Pfam" id="PF12799">
    <property type="entry name" value="LRR_4"/>
    <property type="match status" value="2"/>
</dbReference>
<sequence length="314" mass="36660">MPEVNDDSIKALYIQNSELISTKGIQLKNLEVLKLYCNTHLRSIQNIVSCTHLKELYLDDNPKLDISPLEQMVSLTKLKLDTCQDIWPIQNLIGLQTLDLCCNTITDINTIIKLVNLSDLTITLSWQIKLLQQQNNINIDPLNKLLNLKSLSLKMNWLKNIQSLQQLINLTSLDLSSNQLQNIWTLRYLTNLKELDLSYNKDLCTITSLSELIKLITLDLHHCQIHSIYSLRTLKGLENLDISKNNIIDVFPLEHLIKLKKLNLCNNQIINYQSFQRIIWQQYEQKVRCCNIEYMQVWGDNRKFQLVKKSKSQR</sequence>
<dbReference type="AlphaFoldDB" id="A0AA86QAT2"/>
<dbReference type="PROSITE" id="PS51450">
    <property type="entry name" value="LRR"/>
    <property type="match status" value="6"/>
</dbReference>
<dbReference type="InterPro" id="IPR050836">
    <property type="entry name" value="SDS22/Internalin_LRR"/>
</dbReference>
<evidence type="ECO:0000256" key="1">
    <source>
        <dbReference type="ARBA" id="ARBA00022614"/>
    </source>
</evidence>
<dbReference type="InterPro" id="IPR001611">
    <property type="entry name" value="Leu-rich_rpt"/>
</dbReference>
<dbReference type="InterPro" id="IPR025875">
    <property type="entry name" value="Leu-rich_rpt_4"/>
</dbReference>
<reference evidence="4 5" key="2">
    <citation type="submission" date="2024-07" db="EMBL/GenBank/DDBJ databases">
        <authorList>
            <person name="Akdeniz Z."/>
        </authorList>
    </citation>
    <scope>NUCLEOTIDE SEQUENCE [LARGE SCALE GENOMIC DNA]</scope>
</reference>
<dbReference type="EMBL" id="CATOUU010000799">
    <property type="protein sequence ID" value="CAI9949472.1"/>
    <property type="molecule type" value="Genomic_DNA"/>
</dbReference>
<dbReference type="InterPro" id="IPR032675">
    <property type="entry name" value="LRR_dom_sf"/>
</dbReference>
<evidence type="ECO:0000313" key="5">
    <source>
        <dbReference type="Proteomes" id="UP001642409"/>
    </source>
</evidence>
<proteinExistence type="predicted"/>
<name>A0AA86QAT2_9EUKA</name>
<dbReference type="SUPFAM" id="SSF52058">
    <property type="entry name" value="L domain-like"/>
    <property type="match status" value="1"/>
</dbReference>
<protein>
    <submittedName>
        <fullName evidence="3">Leucine-rich repeat domain-containing protein</fullName>
    </submittedName>
    <submittedName>
        <fullName evidence="4">Leucine-rich_repeat domain-containing protein</fullName>
    </submittedName>
</protein>
<dbReference type="SMART" id="SM00365">
    <property type="entry name" value="LRR_SD22"/>
    <property type="match status" value="4"/>
</dbReference>
<keyword evidence="2" id="KW-0677">Repeat</keyword>
<organism evidence="3">
    <name type="scientific">Hexamita inflata</name>
    <dbReference type="NCBI Taxonomy" id="28002"/>
    <lineage>
        <taxon>Eukaryota</taxon>
        <taxon>Metamonada</taxon>
        <taxon>Diplomonadida</taxon>
        <taxon>Hexamitidae</taxon>
        <taxon>Hexamitinae</taxon>
        <taxon>Hexamita</taxon>
    </lineage>
</organism>
<evidence type="ECO:0000256" key="2">
    <source>
        <dbReference type="ARBA" id="ARBA00022737"/>
    </source>
</evidence>
<gene>
    <name evidence="3" type="ORF">HINF_LOCUS37117</name>
    <name evidence="4" type="ORF">HINF_LOCUS66826</name>
</gene>
<keyword evidence="1" id="KW-0433">Leucine-rich repeat</keyword>
<keyword evidence="5" id="KW-1185">Reference proteome</keyword>